<keyword evidence="3" id="KW-1185">Reference proteome</keyword>
<sequence length="184" mass="19774">MDAHRLPRGLGWLSVGLGLTELTFAEGICKLLKLRGHAGVVRALGARELLTGIGLLSQPERRPWLWARVAGDALDLSLLGTTLSRPSASAAAWRFASTVAVLGITLIDIYAASAPRIRRMSLPENLDVKGGPAESWRGSGLAEDVGGKGESVSTEMDEAKRHQMMQEAQIRLGLPDPETLTRRS</sequence>
<name>A0A1H7WVM5_STIAU</name>
<dbReference type="RefSeq" id="WP_075008833.1">
    <property type="nucleotide sequence ID" value="NZ_FOAP01000013.1"/>
</dbReference>
<accession>A0A1H7WVM5</accession>
<dbReference type="EMBL" id="FOAP01000013">
    <property type="protein sequence ID" value="SEM24967.1"/>
    <property type="molecule type" value="Genomic_DNA"/>
</dbReference>
<feature type="region of interest" description="Disordered" evidence="1">
    <location>
        <begin position="128"/>
        <end position="160"/>
    </location>
</feature>
<dbReference type="OrthoDB" id="6166765at2"/>
<reference evidence="3" key="1">
    <citation type="submission" date="2016-10" db="EMBL/GenBank/DDBJ databases">
        <authorList>
            <person name="Varghese N."/>
            <person name="Submissions S."/>
        </authorList>
    </citation>
    <scope>NUCLEOTIDE SEQUENCE [LARGE SCALE GENOMIC DNA]</scope>
    <source>
        <strain evidence="3">DSM 17044</strain>
    </source>
</reference>
<proteinExistence type="predicted"/>
<protein>
    <submittedName>
        <fullName evidence="2">Uncharacterized protein</fullName>
    </submittedName>
</protein>
<evidence type="ECO:0000313" key="2">
    <source>
        <dbReference type="EMBL" id="SEM24967.1"/>
    </source>
</evidence>
<gene>
    <name evidence="2" type="ORF">SAMN05444354_113194</name>
</gene>
<evidence type="ECO:0000313" key="3">
    <source>
        <dbReference type="Proteomes" id="UP000182719"/>
    </source>
</evidence>
<dbReference type="Proteomes" id="UP000182719">
    <property type="component" value="Unassembled WGS sequence"/>
</dbReference>
<evidence type="ECO:0000256" key="1">
    <source>
        <dbReference type="SAM" id="MobiDB-lite"/>
    </source>
</evidence>
<organism evidence="2 3">
    <name type="scientific">Stigmatella aurantiaca</name>
    <dbReference type="NCBI Taxonomy" id="41"/>
    <lineage>
        <taxon>Bacteria</taxon>
        <taxon>Pseudomonadati</taxon>
        <taxon>Myxococcota</taxon>
        <taxon>Myxococcia</taxon>
        <taxon>Myxococcales</taxon>
        <taxon>Cystobacterineae</taxon>
        <taxon>Archangiaceae</taxon>
        <taxon>Stigmatella</taxon>
    </lineage>
</organism>
<dbReference type="AlphaFoldDB" id="A0A1H7WVM5"/>